<keyword evidence="1" id="KW-0378">Hydrolase</keyword>
<sequence>MVWSSIRAAADNAVWLAATTVQVVAWLYQLLAAAGLNLWLRTCGGIVVFSMVLLPGFLSVAWRLATEPESVLVHDLQYGPERRQFVDVFLPQRGTGAAKLREQKQAGGLGSRAPESSAGHGGGAPVVLFLAGGGWTIGYKYWGAGIGFRLAARGVLVVCADYRQFPQTNVSGMLEDVELALKWTVKNASRFGGDPRKVIIMGQSAGAHLATLYTFNSAAARASVAAPSATNQEAGAVEGGAASGPQLPAAVIALSGVYHMPSALAPFRRRGMTPSMVAGIFGSASEAALTQHSPLCAAQDLLEQLAASKLADQPRHAGQAEQQAGALGDQDEAPLYADVVASPASSPRPGKRAAAGTSAPPKRRPPSVSDTASGAKDPQFPAGDAGWGADEQDEAASARLASPPGRDGAAAWPSLSSLDEAESPAADPSAPAGERPLIAFLHGTDDAVAALSQAKELHATLTSAGWPSALGVYEAGTHTGPLIEDAMADGDYLLEDLTDICRHVSAQVSPEGAEPTVVHAPGSRGTVVAGKLRAGKPGCPAFGAHVEPRSRLSLPVCIAVAKAVNPF</sequence>
<accession>A0A5A8CPX5</accession>
<dbReference type="InterPro" id="IPR049492">
    <property type="entry name" value="BD-FAE-like_dom"/>
</dbReference>
<feature type="transmembrane region" description="Helical" evidence="3">
    <location>
        <begin position="12"/>
        <end position="31"/>
    </location>
</feature>
<evidence type="ECO:0000259" key="4">
    <source>
        <dbReference type="Pfam" id="PF20434"/>
    </source>
</evidence>
<dbReference type="PROSITE" id="PS00122">
    <property type="entry name" value="CARBOXYLESTERASE_B_1"/>
    <property type="match status" value="1"/>
</dbReference>
<evidence type="ECO:0000256" key="1">
    <source>
        <dbReference type="ARBA" id="ARBA00022801"/>
    </source>
</evidence>
<evidence type="ECO:0000313" key="5">
    <source>
        <dbReference type="EMBL" id="KAA0155192.1"/>
    </source>
</evidence>
<name>A0A5A8CPX5_CAFRO</name>
<dbReference type="InterPro" id="IPR029058">
    <property type="entry name" value="AB_hydrolase_fold"/>
</dbReference>
<dbReference type="SUPFAM" id="SSF53474">
    <property type="entry name" value="alpha/beta-Hydrolases"/>
    <property type="match status" value="1"/>
</dbReference>
<proteinExistence type="predicted"/>
<dbReference type="Gene3D" id="3.40.50.1820">
    <property type="entry name" value="alpha/beta hydrolase"/>
    <property type="match status" value="2"/>
</dbReference>
<evidence type="ECO:0000256" key="3">
    <source>
        <dbReference type="SAM" id="Phobius"/>
    </source>
</evidence>
<evidence type="ECO:0000313" key="6">
    <source>
        <dbReference type="Proteomes" id="UP000323011"/>
    </source>
</evidence>
<protein>
    <recommendedName>
        <fullName evidence="4">BD-FAE-like domain-containing protein</fullName>
    </recommendedName>
</protein>
<keyword evidence="3" id="KW-1133">Transmembrane helix</keyword>
<dbReference type="EMBL" id="VLTN01000008">
    <property type="protein sequence ID" value="KAA0155192.1"/>
    <property type="molecule type" value="Genomic_DNA"/>
</dbReference>
<dbReference type="Pfam" id="PF20434">
    <property type="entry name" value="BD-FAE"/>
    <property type="match status" value="1"/>
</dbReference>
<reference evidence="5 6" key="1">
    <citation type="submission" date="2019-07" db="EMBL/GenBank/DDBJ databases">
        <title>Genomes of Cafeteria roenbergensis.</title>
        <authorList>
            <person name="Fischer M.G."/>
            <person name="Hackl T."/>
            <person name="Roman M."/>
        </authorList>
    </citation>
    <scope>NUCLEOTIDE SEQUENCE [LARGE SCALE GENOMIC DNA]</scope>
    <source>
        <strain evidence="5 6">BVI</strain>
    </source>
</reference>
<keyword evidence="3" id="KW-0812">Transmembrane</keyword>
<dbReference type="InterPro" id="IPR019826">
    <property type="entry name" value="Carboxylesterase_B_AS"/>
</dbReference>
<feature type="region of interest" description="Disordered" evidence="2">
    <location>
        <begin position="341"/>
        <end position="412"/>
    </location>
</feature>
<keyword evidence="3" id="KW-0472">Membrane</keyword>
<organism evidence="5 6">
    <name type="scientific">Cafeteria roenbergensis</name>
    <name type="common">Marine flagellate</name>
    <dbReference type="NCBI Taxonomy" id="33653"/>
    <lineage>
        <taxon>Eukaryota</taxon>
        <taxon>Sar</taxon>
        <taxon>Stramenopiles</taxon>
        <taxon>Bigyra</taxon>
        <taxon>Opalozoa</taxon>
        <taxon>Bicosoecida</taxon>
        <taxon>Cafeteriaceae</taxon>
        <taxon>Cafeteria</taxon>
    </lineage>
</organism>
<feature type="domain" description="BD-FAE-like" evidence="4">
    <location>
        <begin position="122"/>
        <end position="219"/>
    </location>
</feature>
<dbReference type="Proteomes" id="UP000323011">
    <property type="component" value="Unassembled WGS sequence"/>
</dbReference>
<comment type="caution">
    <text evidence="5">The sequence shown here is derived from an EMBL/GenBank/DDBJ whole genome shotgun (WGS) entry which is preliminary data.</text>
</comment>
<dbReference type="PANTHER" id="PTHR48081:SF33">
    <property type="entry name" value="KYNURENINE FORMAMIDASE"/>
    <property type="match status" value="1"/>
</dbReference>
<feature type="transmembrane region" description="Helical" evidence="3">
    <location>
        <begin position="38"/>
        <end position="62"/>
    </location>
</feature>
<evidence type="ECO:0000256" key="2">
    <source>
        <dbReference type="SAM" id="MobiDB-lite"/>
    </source>
</evidence>
<dbReference type="GO" id="GO:0016787">
    <property type="term" value="F:hydrolase activity"/>
    <property type="evidence" value="ECO:0007669"/>
    <property type="project" value="UniProtKB-KW"/>
</dbReference>
<dbReference type="InterPro" id="IPR050300">
    <property type="entry name" value="GDXG_lipolytic_enzyme"/>
</dbReference>
<dbReference type="AlphaFoldDB" id="A0A5A8CPX5"/>
<dbReference type="PANTHER" id="PTHR48081">
    <property type="entry name" value="AB HYDROLASE SUPERFAMILY PROTEIN C4A8.06C"/>
    <property type="match status" value="1"/>
</dbReference>
<keyword evidence="6" id="KW-1185">Reference proteome</keyword>
<gene>
    <name evidence="5" type="ORF">FNF29_01943</name>
</gene>